<sequence>MSDKHTPTEIKLHSKSQLLEINFADGKNFKLPSEYLRTHAKSAEIEASNKPVFGKADIKLEKIDPQGNYALRLYFDDGYDSGIFSWDTFYELGANYETNWAQYLTQLEKYNLKREPNDKTSNGEATIQLMYFMTNMLQVTRKESEELALPESIRDVEKLLKLLRMRGEGWQRMFADDAVQITVNKQFAELFTKLENGDEVAFVPISKDI</sequence>
<dbReference type="SUPFAM" id="SSF54285">
    <property type="entry name" value="MoaD/ThiS"/>
    <property type="match status" value="1"/>
</dbReference>
<dbReference type="EMBL" id="UOFH01000007">
    <property type="protein sequence ID" value="VAW58346.1"/>
    <property type="molecule type" value="Genomic_DNA"/>
</dbReference>
<keyword evidence="1" id="KW-0479">Metal-binding</keyword>
<name>A0A3B0XPS0_9ZZZZ</name>
<dbReference type="Pfam" id="PF06155">
    <property type="entry name" value="GBBH-like_N"/>
    <property type="match status" value="1"/>
</dbReference>
<proteinExistence type="predicted"/>
<evidence type="ECO:0000256" key="1">
    <source>
        <dbReference type="ARBA" id="ARBA00022723"/>
    </source>
</evidence>
<reference evidence="4" key="1">
    <citation type="submission" date="2018-06" db="EMBL/GenBank/DDBJ databases">
        <authorList>
            <person name="Zhirakovskaya E."/>
        </authorList>
    </citation>
    <scope>NUCLEOTIDE SEQUENCE</scope>
</reference>
<dbReference type="PANTHER" id="PTHR35303:SF5">
    <property type="entry name" value="OS02G0197800 PROTEIN"/>
    <property type="match status" value="1"/>
</dbReference>
<evidence type="ECO:0000256" key="2">
    <source>
        <dbReference type="ARBA" id="ARBA00023004"/>
    </source>
</evidence>
<evidence type="ECO:0000259" key="3">
    <source>
        <dbReference type="Pfam" id="PF06155"/>
    </source>
</evidence>
<gene>
    <name evidence="4" type="ORF">MNBD_GAMMA08-1465</name>
</gene>
<dbReference type="InterPro" id="IPR038492">
    <property type="entry name" value="GBBH-like_N_sf"/>
</dbReference>
<dbReference type="InterPro" id="IPR016155">
    <property type="entry name" value="Mopterin_synth/thiamin_S_b"/>
</dbReference>
<accession>A0A3B0XPS0</accession>
<dbReference type="Pfam" id="PF02597">
    <property type="entry name" value="ThiS"/>
    <property type="match status" value="1"/>
</dbReference>
<organism evidence="4">
    <name type="scientific">hydrothermal vent metagenome</name>
    <dbReference type="NCBI Taxonomy" id="652676"/>
    <lineage>
        <taxon>unclassified sequences</taxon>
        <taxon>metagenomes</taxon>
        <taxon>ecological metagenomes</taxon>
    </lineage>
</organism>
<keyword evidence="2" id="KW-0408">Iron</keyword>
<dbReference type="AlphaFoldDB" id="A0A3B0XPS0"/>
<dbReference type="Gene3D" id="3.30.2020.30">
    <property type="match status" value="1"/>
</dbReference>
<evidence type="ECO:0000313" key="4">
    <source>
        <dbReference type="EMBL" id="VAW58346.1"/>
    </source>
</evidence>
<dbReference type="InterPro" id="IPR012675">
    <property type="entry name" value="Beta-grasp_dom_sf"/>
</dbReference>
<feature type="domain" description="Gamma-butyrobetaine hydroxylase-like N-terminal" evidence="3">
    <location>
        <begin position="10"/>
        <end position="89"/>
    </location>
</feature>
<dbReference type="PANTHER" id="PTHR35303">
    <property type="entry name" value="OS02G0197800 PROTEIN"/>
    <property type="match status" value="1"/>
</dbReference>
<dbReference type="Gene3D" id="3.10.20.30">
    <property type="match status" value="1"/>
</dbReference>
<dbReference type="InterPro" id="IPR003749">
    <property type="entry name" value="ThiS/MoaD-like"/>
</dbReference>
<dbReference type="GO" id="GO:0046872">
    <property type="term" value="F:metal ion binding"/>
    <property type="evidence" value="ECO:0007669"/>
    <property type="project" value="UniProtKB-KW"/>
</dbReference>
<protein>
    <recommendedName>
        <fullName evidence="3">Gamma-butyrobetaine hydroxylase-like N-terminal domain-containing protein</fullName>
    </recommendedName>
</protein>
<dbReference type="InterPro" id="IPR010376">
    <property type="entry name" value="GBBH-like_N"/>
</dbReference>